<dbReference type="PROSITE" id="PS51746">
    <property type="entry name" value="PPM_2"/>
    <property type="match status" value="1"/>
</dbReference>
<dbReference type="Pfam" id="PF13672">
    <property type="entry name" value="PP2C_2"/>
    <property type="match status" value="1"/>
</dbReference>
<dbReference type="EC" id="3.1.3.16" evidence="2"/>
<organism evidence="2 3">
    <name type="scientific">Chitinivorax tropicus</name>
    <dbReference type="NCBI Taxonomy" id="714531"/>
    <lineage>
        <taxon>Bacteria</taxon>
        <taxon>Pseudomonadati</taxon>
        <taxon>Pseudomonadota</taxon>
        <taxon>Betaproteobacteria</taxon>
        <taxon>Chitinivorax</taxon>
    </lineage>
</organism>
<evidence type="ECO:0000259" key="1">
    <source>
        <dbReference type="PROSITE" id="PS51746"/>
    </source>
</evidence>
<gene>
    <name evidence="2" type="ORF">HNQ59_002047</name>
</gene>
<feature type="domain" description="PPM-type phosphatase" evidence="1">
    <location>
        <begin position="18"/>
        <end position="275"/>
    </location>
</feature>
<protein>
    <submittedName>
        <fullName evidence="2">Protein phosphatase</fullName>
        <ecNumber evidence="2">3.1.3.16</ecNumber>
    </submittedName>
</protein>
<keyword evidence="2" id="KW-0378">Hydrolase</keyword>
<comment type="caution">
    <text evidence="2">The sequence shown here is derived from an EMBL/GenBank/DDBJ whole genome shotgun (WGS) entry which is preliminary data.</text>
</comment>
<reference evidence="2 3" key="1">
    <citation type="submission" date="2020-08" db="EMBL/GenBank/DDBJ databases">
        <title>Genomic Encyclopedia of Type Strains, Phase IV (KMG-IV): sequencing the most valuable type-strain genomes for metagenomic binning, comparative biology and taxonomic classification.</title>
        <authorList>
            <person name="Goeker M."/>
        </authorList>
    </citation>
    <scope>NUCLEOTIDE SEQUENCE [LARGE SCALE GENOMIC DNA]</scope>
    <source>
        <strain evidence="2 3">DSM 27165</strain>
    </source>
</reference>
<dbReference type="Gene3D" id="3.60.40.10">
    <property type="entry name" value="PPM-type phosphatase domain"/>
    <property type="match status" value="1"/>
</dbReference>
<dbReference type="Proteomes" id="UP000575898">
    <property type="component" value="Unassembled WGS sequence"/>
</dbReference>
<keyword evidence="3" id="KW-1185">Reference proteome</keyword>
<name>A0A840MHS0_9PROT</name>
<sequence>MAIVPPAQAINVPRLGSAFGMSDRGQVRTNNEDNFLIDPVLSLIAICDGMGGHHHGEVAAEQTLEEIRNFLMASTQGVPLPGHPGHVFEPDPDATWPDQVMPSIATLWDAVEYANDRLYERNLNSQSGHLYGMGSTVTGVWRMTQDSPLMCFHVGDSRLYRFREYELTRLTKDHTLYQQAIDEGLVDTLPNRNLLLQAIGPSASVRPDIKAVDTTPGDVYLLCTDGLHGIVPELEIERLLRNICYLPLEAQCEQLIALANDFGGSDNVTVMLLQMD</sequence>
<dbReference type="SMART" id="SM00331">
    <property type="entry name" value="PP2C_SIG"/>
    <property type="match status" value="1"/>
</dbReference>
<dbReference type="CDD" id="cd00143">
    <property type="entry name" value="PP2Cc"/>
    <property type="match status" value="1"/>
</dbReference>
<dbReference type="SUPFAM" id="SSF81606">
    <property type="entry name" value="PP2C-like"/>
    <property type="match status" value="1"/>
</dbReference>
<dbReference type="RefSeq" id="WP_184038531.1">
    <property type="nucleotide sequence ID" value="NZ_JACHHY010000011.1"/>
</dbReference>
<dbReference type="EMBL" id="JACHHY010000011">
    <property type="protein sequence ID" value="MBB5018754.1"/>
    <property type="molecule type" value="Genomic_DNA"/>
</dbReference>
<dbReference type="SMART" id="SM00332">
    <property type="entry name" value="PP2Cc"/>
    <property type="match status" value="1"/>
</dbReference>
<evidence type="ECO:0000313" key="2">
    <source>
        <dbReference type="EMBL" id="MBB5018754.1"/>
    </source>
</evidence>
<accession>A0A840MHS0</accession>
<evidence type="ECO:0000313" key="3">
    <source>
        <dbReference type="Proteomes" id="UP000575898"/>
    </source>
</evidence>
<dbReference type="InterPro" id="IPR001932">
    <property type="entry name" value="PPM-type_phosphatase-like_dom"/>
</dbReference>
<dbReference type="GO" id="GO:0004722">
    <property type="term" value="F:protein serine/threonine phosphatase activity"/>
    <property type="evidence" value="ECO:0007669"/>
    <property type="project" value="UniProtKB-EC"/>
</dbReference>
<dbReference type="InterPro" id="IPR036457">
    <property type="entry name" value="PPM-type-like_dom_sf"/>
</dbReference>
<proteinExistence type="predicted"/>
<dbReference type="AlphaFoldDB" id="A0A840MHS0"/>